<evidence type="ECO:0000259" key="2">
    <source>
        <dbReference type="PROSITE" id="PS51782"/>
    </source>
</evidence>
<gene>
    <name evidence="3" type="ORF">ACFONC_08260</name>
</gene>
<dbReference type="InterPro" id="IPR052196">
    <property type="entry name" value="Bact_Kbp"/>
</dbReference>
<reference evidence="4" key="1">
    <citation type="journal article" date="2019" name="Int. J. Syst. Evol. Microbiol.">
        <title>The Global Catalogue of Microorganisms (GCM) 10K type strain sequencing project: providing services to taxonomists for standard genome sequencing and annotation.</title>
        <authorList>
            <consortium name="The Broad Institute Genomics Platform"/>
            <consortium name="The Broad Institute Genome Sequencing Center for Infectious Disease"/>
            <person name="Wu L."/>
            <person name="Ma J."/>
        </authorList>
    </citation>
    <scope>NUCLEOTIDE SEQUENCE [LARGE SCALE GENOMIC DNA]</scope>
    <source>
        <strain evidence="4">KCTC 42441</strain>
    </source>
</reference>
<feature type="region of interest" description="Disordered" evidence="1">
    <location>
        <begin position="96"/>
        <end position="116"/>
    </location>
</feature>
<dbReference type="PANTHER" id="PTHR34700:SF4">
    <property type="entry name" value="PHAGE-LIKE ELEMENT PBSX PROTEIN XKDP"/>
    <property type="match status" value="1"/>
</dbReference>
<name>A0ABV7XK89_9GAMM</name>
<dbReference type="PROSITE" id="PS51782">
    <property type="entry name" value="LYSM"/>
    <property type="match status" value="1"/>
</dbReference>
<keyword evidence="4" id="KW-1185">Reference proteome</keyword>
<accession>A0ABV7XK89</accession>
<dbReference type="PANTHER" id="PTHR34700">
    <property type="entry name" value="POTASSIUM BINDING PROTEIN KBP"/>
    <property type="match status" value="1"/>
</dbReference>
<feature type="domain" description="LysM" evidence="2">
    <location>
        <begin position="62"/>
        <end position="111"/>
    </location>
</feature>
<dbReference type="Gene3D" id="3.10.350.10">
    <property type="entry name" value="LysM domain"/>
    <property type="match status" value="1"/>
</dbReference>
<dbReference type="SUPFAM" id="SSF54106">
    <property type="entry name" value="LysM domain"/>
    <property type="match status" value="1"/>
</dbReference>
<proteinExistence type="predicted"/>
<comment type="caution">
    <text evidence="3">The sequence shown here is derived from an EMBL/GenBank/DDBJ whole genome shotgun (WGS) entry which is preliminary data.</text>
</comment>
<dbReference type="CDD" id="cd00118">
    <property type="entry name" value="LysM"/>
    <property type="match status" value="1"/>
</dbReference>
<dbReference type="Proteomes" id="UP001595705">
    <property type="component" value="Unassembled WGS sequence"/>
</dbReference>
<evidence type="ECO:0000313" key="3">
    <source>
        <dbReference type="EMBL" id="MFC3716141.1"/>
    </source>
</evidence>
<dbReference type="Pfam" id="PF01476">
    <property type="entry name" value="LysM"/>
    <property type="match status" value="1"/>
</dbReference>
<dbReference type="InterPro" id="IPR018392">
    <property type="entry name" value="LysM"/>
</dbReference>
<feature type="compositionally biased region" description="Polar residues" evidence="1">
    <location>
        <begin position="27"/>
        <end position="37"/>
    </location>
</feature>
<sequence>MSTPKNPNDPDSLSLAPSGSKKKADFSNVQSGSSSTEADAPKADFSNVQGGSSSTEESIGEQTYTVQKGDTLSHVAKQFYGKASAWNRIFEANRDQLDNPDLIQPGQVLKIPPQAD</sequence>
<evidence type="ECO:0000256" key="1">
    <source>
        <dbReference type="SAM" id="MobiDB-lite"/>
    </source>
</evidence>
<dbReference type="EMBL" id="JBHRYA010000007">
    <property type="protein sequence ID" value="MFC3716141.1"/>
    <property type="molecule type" value="Genomic_DNA"/>
</dbReference>
<feature type="compositionally biased region" description="Low complexity" evidence="1">
    <location>
        <begin position="50"/>
        <end position="61"/>
    </location>
</feature>
<feature type="compositionally biased region" description="Polar residues" evidence="1">
    <location>
        <begin position="1"/>
        <end position="17"/>
    </location>
</feature>
<evidence type="ECO:0000313" key="4">
    <source>
        <dbReference type="Proteomes" id="UP001595705"/>
    </source>
</evidence>
<organism evidence="3 4">
    <name type="scientific">Luteimonas soli</name>
    <dbReference type="NCBI Taxonomy" id="1648966"/>
    <lineage>
        <taxon>Bacteria</taxon>
        <taxon>Pseudomonadati</taxon>
        <taxon>Pseudomonadota</taxon>
        <taxon>Gammaproteobacteria</taxon>
        <taxon>Lysobacterales</taxon>
        <taxon>Lysobacteraceae</taxon>
        <taxon>Luteimonas</taxon>
    </lineage>
</organism>
<protein>
    <submittedName>
        <fullName evidence="3">LysM peptidoglycan-binding domain-containing protein</fullName>
    </submittedName>
</protein>
<dbReference type="InterPro" id="IPR036779">
    <property type="entry name" value="LysM_dom_sf"/>
</dbReference>
<dbReference type="SMART" id="SM00257">
    <property type="entry name" value="LysM"/>
    <property type="match status" value="1"/>
</dbReference>
<feature type="region of interest" description="Disordered" evidence="1">
    <location>
        <begin position="1"/>
        <end position="65"/>
    </location>
</feature>
<dbReference type="RefSeq" id="WP_386743256.1">
    <property type="nucleotide sequence ID" value="NZ_JBHRYA010000007.1"/>
</dbReference>